<reference evidence="11 12" key="1">
    <citation type="submission" date="2019-01" db="EMBL/GenBank/DDBJ databases">
        <title>Draft genome sequence of Psathyrella aberdarensis IHI B618.</title>
        <authorList>
            <person name="Buettner E."/>
            <person name="Kellner H."/>
        </authorList>
    </citation>
    <scope>NUCLEOTIDE SEQUENCE [LARGE SCALE GENOMIC DNA]</scope>
    <source>
        <strain evidence="11 12">IHI B618</strain>
    </source>
</reference>
<keyword evidence="4" id="KW-0255">Endonuclease</keyword>
<keyword evidence="6" id="KW-0460">Magnesium</keyword>
<evidence type="ECO:0000313" key="11">
    <source>
        <dbReference type="EMBL" id="RXW12074.1"/>
    </source>
</evidence>
<dbReference type="Proteomes" id="UP000290288">
    <property type="component" value="Unassembled WGS sequence"/>
</dbReference>
<evidence type="ECO:0000313" key="12">
    <source>
        <dbReference type="Proteomes" id="UP000290288"/>
    </source>
</evidence>
<keyword evidence="3" id="KW-0479">Metal-binding</keyword>
<keyword evidence="7" id="KW-0229">DNA integration</keyword>
<name>A0A4Q2D1D3_9AGAR</name>
<dbReference type="GO" id="GO:0016787">
    <property type="term" value="F:hydrolase activity"/>
    <property type="evidence" value="ECO:0007669"/>
    <property type="project" value="UniProtKB-KW"/>
</dbReference>
<dbReference type="GO" id="GO:0003964">
    <property type="term" value="F:RNA-directed DNA polymerase activity"/>
    <property type="evidence" value="ECO:0007669"/>
    <property type="project" value="UniProtKB-KW"/>
</dbReference>
<dbReference type="GO" id="GO:0003887">
    <property type="term" value="F:DNA-directed DNA polymerase activity"/>
    <property type="evidence" value="ECO:0007669"/>
    <property type="project" value="UniProtKB-KW"/>
</dbReference>
<dbReference type="SUPFAM" id="SSF53098">
    <property type="entry name" value="Ribonuclease H-like"/>
    <property type="match status" value="1"/>
</dbReference>
<dbReference type="AlphaFoldDB" id="A0A4Q2D1D3"/>
<evidence type="ECO:0000256" key="10">
    <source>
        <dbReference type="ARBA" id="ARBA00023172"/>
    </source>
</evidence>
<dbReference type="GO" id="GO:0006310">
    <property type="term" value="P:DNA recombination"/>
    <property type="evidence" value="ECO:0007669"/>
    <property type="project" value="UniProtKB-KW"/>
</dbReference>
<evidence type="ECO:0000256" key="1">
    <source>
        <dbReference type="ARBA" id="ARBA00022695"/>
    </source>
</evidence>
<dbReference type="PANTHER" id="PTHR42648">
    <property type="entry name" value="TRANSPOSASE, PUTATIVE-RELATED"/>
    <property type="match status" value="1"/>
</dbReference>
<keyword evidence="5" id="KW-0378">Hydrolase</keyword>
<keyword evidence="12" id="KW-1185">Reference proteome</keyword>
<keyword evidence="2" id="KW-0540">Nuclease</keyword>
<evidence type="ECO:0000256" key="7">
    <source>
        <dbReference type="ARBA" id="ARBA00022908"/>
    </source>
</evidence>
<dbReference type="GO" id="GO:0046872">
    <property type="term" value="F:metal ion binding"/>
    <property type="evidence" value="ECO:0007669"/>
    <property type="project" value="UniProtKB-KW"/>
</dbReference>
<keyword evidence="9" id="KW-0808">Transferase</keyword>
<sequence length="338" mass="38782">MWTTLESMYRQKKAGSCFKAYDNSFSIRKSDDESLQSLINRVDESMKLCQSLRPKDFDLKALDKELTPMVLIRALPDKYSHFVSSLLPMDKLHKDTVQQVFLTEEIQCRHCAADAVSVTAMARVCPAWPHSQRPLGPSFGFYAGRIPVLRKSETFNAFKQFKALAENQLGRKIKALHDDKGRERANRTMLEDVTAMLAQANLPVRFWGRCLATQVKVWNCLPTASLPDKTPFEAWFCRKPDLSCFRVFGCTPYVFVQKDKRKKLDAWTFYNPVTKQFIISECAEFDERMFPGLSTKETTPNAQLRLLETPPSQPARSNSVFLPIPPELRRFPDTFTTS</sequence>
<dbReference type="GO" id="GO:0004519">
    <property type="term" value="F:endonuclease activity"/>
    <property type="evidence" value="ECO:0007669"/>
    <property type="project" value="UniProtKB-KW"/>
</dbReference>
<dbReference type="PANTHER" id="PTHR42648:SF11">
    <property type="entry name" value="TRANSPOSON TY4-P GAG-POL POLYPROTEIN"/>
    <property type="match status" value="1"/>
</dbReference>
<evidence type="ECO:0000256" key="6">
    <source>
        <dbReference type="ARBA" id="ARBA00022842"/>
    </source>
</evidence>
<proteinExistence type="predicted"/>
<evidence type="ECO:0000256" key="3">
    <source>
        <dbReference type="ARBA" id="ARBA00022723"/>
    </source>
</evidence>
<dbReference type="GO" id="GO:0003676">
    <property type="term" value="F:nucleic acid binding"/>
    <property type="evidence" value="ECO:0007669"/>
    <property type="project" value="InterPro"/>
</dbReference>
<keyword evidence="8" id="KW-0695">RNA-directed DNA polymerase</keyword>
<keyword evidence="1" id="KW-0548">Nucleotidyltransferase</keyword>
<evidence type="ECO:0000256" key="9">
    <source>
        <dbReference type="ARBA" id="ARBA00022932"/>
    </source>
</evidence>
<dbReference type="InterPro" id="IPR036397">
    <property type="entry name" value="RNaseH_sf"/>
</dbReference>
<accession>A0A4Q2D1D3</accession>
<evidence type="ECO:0000256" key="2">
    <source>
        <dbReference type="ARBA" id="ARBA00022722"/>
    </source>
</evidence>
<dbReference type="GO" id="GO:0015074">
    <property type="term" value="P:DNA integration"/>
    <property type="evidence" value="ECO:0007669"/>
    <property type="project" value="UniProtKB-KW"/>
</dbReference>
<dbReference type="InterPro" id="IPR039537">
    <property type="entry name" value="Retrotran_Ty1/copia-like"/>
</dbReference>
<evidence type="ECO:0000256" key="4">
    <source>
        <dbReference type="ARBA" id="ARBA00022759"/>
    </source>
</evidence>
<evidence type="ECO:0000256" key="5">
    <source>
        <dbReference type="ARBA" id="ARBA00022801"/>
    </source>
</evidence>
<keyword evidence="10" id="KW-0233">DNA recombination</keyword>
<dbReference type="Gene3D" id="3.30.420.10">
    <property type="entry name" value="Ribonuclease H-like superfamily/Ribonuclease H"/>
    <property type="match status" value="1"/>
</dbReference>
<organism evidence="11 12">
    <name type="scientific">Candolleomyces aberdarensis</name>
    <dbReference type="NCBI Taxonomy" id="2316362"/>
    <lineage>
        <taxon>Eukaryota</taxon>
        <taxon>Fungi</taxon>
        <taxon>Dikarya</taxon>
        <taxon>Basidiomycota</taxon>
        <taxon>Agaricomycotina</taxon>
        <taxon>Agaricomycetes</taxon>
        <taxon>Agaricomycetidae</taxon>
        <taxon>Agaricales</taxon>
        <taxon>Agaricineae</taxon>
        <taxon>Psathyrellaceae</taxon>
        <taxon>Candolleomyces</taxon>
    </lineage>
</organism>
<comment type="caution">
    <text evidence="11">The sequence shown here is derived from an EMBL/GenBank/DDBJ whole genome shotgun (WGS) entry which is preliminary data.</text>
</comment>
<protein>
    <submittedName>
        <fullName evidence="11">Uncharacterized protein</fullName>
    </submittedName>
</protein>
<dbReference type="InterPro" id="IPR012337">
    <property type="entry name" value="RNaseH-like_sf"/>
</dbReference>
<gene>
    <name evidence="11" type="ORF">EST38_g13780</name>
</gene>
<dbReference type="STRING" id="2316362.A0A4Q2D1D3"/>
<dbReference type="EMBL" id="SDEE01001426">
    <property type="protein sequence ID" value="RXW12074.1"/>
    <property type="molecule type" value="Genomic_DNA"/>
</dbReference>
<keyword evidence="9" id="KW-0239">DNA-directed DNA polymerase</keyword>
<evidence type="ECO:0000256" key="8">
    <source>
        <dbReference type="ARBA" id="ARBA00022918"/>
    </source>
</evidence>
<dbReference type="OrthoDB" id="3243429at2759"/>